<dbReference type="AlphaFoldDB" id="A0A917G607"/>
<proteinExistence type="predicted"/>
<dbReference type="PANTHER" id="PTHR46623:SF6">
    <property type="entry name" value="ALPHA_BETA-HYDROLASES SUPERFAMILY PROTEIN"/>
    <property type="match status" value="1"/>
</dbReference>
<comment type="caution">
    <text evidence="2">The sequence shown here is derived from an EMBL/GenBank/DDBJ whole genome shotgun (WGS) entry which is preliminary data.</text>
</comment>
<name>A0A917G607_9NOCA</name>
<dbReference type="RefSeq" id="WP_188546835.1">
    <property type="nucleotide sequence ID" value="NZ_BMCU01000005.1"/>
</dbReference>
<dbReference type="EMBL" id="BMCU01000005">
    <property type="protein sequence ID" value="GGG23538.1"/>
    <property type="molecule type" value="Genomic_DNA"/>
</dbReference>
<protein>
    <submittedName>
        <fullName evidence="2">Carboxymethylenebutenolidase</fullName>
    </submittedName>
</protein>
<sequence length="239" mass="25443">MADIKLPTASDTIDAVLEVPTGEGPWPGVVIVHDAFGLTDDDQNIARRFADQGYVTMVPNLYARGGFARCVTRVFREMLGRQGRSVDDLLAARDALAARDDTTGTVGIVGFCMGGGFALALAPKGFGVSAPFYGQLPKDMETALTASCPVVASFGKKDPSLRGAGPKLEKVLQDKGIEHDVKTYEGAGHGFANQFKPGIGATLLRVAGFGYHHDQAEDAFARVFAFFGEHLKNGEHPTK</sequence>
<dbReference type="InterPro" id="IPR002925">
    <property type="entry name" value="Dienelactn_hydro"/>
</dbReference>
<dbReference type="Gene3D" id="3.40.50.1820">
    <property type="entry name" value="alpha/beta hydrolase"/>
    <property type="match status" value="1"/>
</dbReference>
<evidence type="ECO:0000313" key="2">
    <source>
        <dbReference type="EMBL" id="GGG23538.1"/>
    </source>
</evidence>
<dbReference type="Proteomes" id="UP000654257">
    <property type="component" value="Unassembled WGS sequence"/>
</dbReference>
<accession>A0A917G607</accession>
<keyword evidence="3" id="KW-1185">Reference proteome</keyword>
<dbReference type="SUPFAM" id="SSF53474">
    <property type="entry name" value="alpha/beta-Hydrolases"/>
    <property type="match status" value="1"/>
</dbReference>
<evidence type="ECO:0000259" key="1">
    <source>
        <dbReference type="Pfam" id="PF01738"/>
    </source>
</evidence>
<organism evidence="2 3">
    <name type="scientific">Rhodococcoides trifolii</name>
    <dbReference type="NCBI Taxonomy" id="908250"/>
    <lineage>
        <taxon>Bacteria</taxon>
        <taxon>Bacillati</taxon>
        <taxon>Actinomycetota</taxon>
        <taxon>Actinomycetes</taxon>
        <taxon>Mycobacteriales</taxon>
        <taxon>Nocardiaceae</taxon>
        <taxon>Rhodococcoides</taxon>
    </lineage>
</organism>
<reference evidence="2" key="1">
    <citation type="journal article" date="2014" name="Int. J. Syst. Evol. Microbiol.">
        <title>Complete genome sequence of Corynebacterium casei LMG S-19264T (=DSM 44701T), isolated from a smear-ripened cheese.</title>
        <authorList>
            <consortium name="US DOE Joint Genome Institute (JGI-PGF)"/>
            <person name="Walter F."/>
            <person name="Albersmeier A."/>
            <person name="Kalinowski J."/>
            <person name="Ruckert C."/>
        </authorList>
    </citation>
    <scope>NUCLEOTIDE SEQUENCE</scope>
    <source>
        <strain evidence="2">CCM 7905</strain>
    </source>
</reference>
<dbReference type="InterPro" id="IPR029058">
    <property type="entry name" value="AB_hydrolase_fold"/>
</dbReference>
<dbReference type="InterPro" id="IPR051049">
    <property type="entry name" value="Dienelactone_hydrolase-like"/>
</dbReference>
<reference evidence="2" key="2">
    <citation type="submission" date="2020-09" db="EMBL/GenBank/DDBJ databases">
        <authorList>
            <person name="Sun Q."/>
            <person name="Sedlacek I."/>
        </authorList>
    </citation>
    <scope>NUCLEOTIDE SEQUENCE</scope>
    <source>
        <strain evidence="2">CCM 7905</strain>
    </source>
</reference>
<gene>
    <name evidence="2" type="ORF">GCM10007304_41760</name>
</gene>
<dbReference type="GO" id="GO:0016787">
    <property type="term" value="F:hydrolase activity"/>
    <property type="evidence" value="ECO:0007669"/>
    <property type="project" value="InterPro"/>
</dbReference>
<dbReference type="Pfam" id="PF01738">
    <property type="entry name" value="DLH"/>
    <property type="match status" value="1"/>
</dbReference>
<feature type="domain" description="Dienelactone hydrolase" evidence="1">
    <location>
        <begin position="13"/>
        <end position="230"/>
    </location>
</feature>
<dbReference type="PANTHER" id="PTHR46623">
    <property type="entry name" value="CARBOXYMETHYLENEBUTENOLIDASE-RELATED"/>
    <property type="match status" value="1"/>
</dbReference>
<evidence type="ECO:0000313" key="3">
    <source>
        <dbReference type="Proteomes" id="UP000654257"/>
    </source>
</evidence>